<comment type="subcellular location">
    <subcellularLocation>
        <location evidence="1">Membrane</location>
    </subcellularLocation>
</comment>
<evidence type="ECO:0000256" key="4">
    <source>
        <dbReference type="ARBA" id="ARBA00023136"/>
    </source>
</evidence>
<dbReference type="GO" id="GO:0008381">
    <property type="term" value="F:mechanosensitive monoatomic ion channel activity"/>
    <property type="evidence" value="ECO:0007669"/>
    <property type="project" value="UniProtKB-ARBA"/>
</dbReference>
<organism evidence="7 8">
    <name type="scientific">Putridiphycobacter roseus</name>
    <dbReference type="NCBI Taxonomy" id="2219161"/>
    <lineage>
        <taxon>Bacteria</taxon>
        <taxon>Pseudomonadati</taxon>
        <taxon>Bacteroidota</taxon>
        <taxon>Flavobacteriia</taxon>
        <taxon>Flavobacteriales</taxon>
        <taxon>Crocinitomicaceae</taxon>
        <taxon>Putridiphycobacter</taxon>
    </lineage>
</organism>
<protein>
    <submittedName>
        <fullName evidence="7">Mechanosensitive ion channel family protein</fullName>
    </submittedName>
</protein>
<keyword evidence="8" id="KW-1185">Reference proteome</keyword>
<gene>
    <name evidence="7" type="ORF">DNU06_05680</name>
</gene>
<reference evidence="7 8" key="1">
    <citation type="submission" date="2018-06" db="EMBL/GenBank/DDBJ databases">
        <title>The draft genome sequence of Crocinitomix sp. SM1701.</title>
        <authorList>
            <person name="Zhang X."/>
        </authorList>
    </citation>
    <scope>NUCLEOTIDE SEQUENCE [LARGE SCALE GENOMIC DNA]</scope>
    <source>
        <strain evidence="7 8">SM1701</strain>
    </source>
</reference>
<accession>A0A2W1NJH1</accession>
<dbReference type="Gene3D" id="2.30.30.60">
    <property type="match status" value="1"/>
</dbReference>
<name>A0A2W1NJH1_9FLAO</name>
<feature type="domain" description="Mechanosensitive ion channel MscS" evidence="6">
    <location>
        <begin position="99"/>
        <end position="173"/>
    </location>
</feature>
<dbReference type="InterPro" id="IPR023408">
    <property type="entry name" value="MscS_beta-dom_sf"/>
</dbReference>
<evidence type="ECO:0000256" key="1">
    <source>
        <dbReference type="ARBA" id="ARBA00004370"/>
    </source>
</evidence>
<dbReference type="InterPro" id="IPR010920">
    <property type="entry name" value="LSM_dom_sf"/>
</dbReference>
<dbReference type="AlphaFoldDB" id="A0A2W1NJH1"/>
<dbReference type="Proteomes" id="UP000249248">
    <property type="component" value="Unassembled WGS sequence"/>
</dbReference>
<feature type="transmembrane region" description="Helical" evidence="5">
    <location>
        <begin position="20"/>
        <end position="37"/>
    </location>
</feature>
<keyword evidence="2 5" id="KW-0812">Transmembrane</keyword>
<dbReference type="EMBL" id="QKSB01000002">
    <property type="protein sequence ID" value="PZE18106.1"/>
    <property type="molecule type" value="Genomic_DNA"/>
</dbReference>
<feature type="transmembrane region" description="Helical" evidence="5">
    <location>
        <begin position="57"/>
        <end position="75"/>
    </location>
</feature>
<evidence type="ECO:0000313" key="8">
    <source>
        <dbReference type="Proteomes" id="UP000249248"/>
    </source>
</evidence>
<dbReference type="SUPFAM" id="SSF50182">
    <property type="entry name" value="Sm-like ribonucleoproteins"/>
    <property type="match status" value="1"/>
</dbReference>
<dbReference type="PANTHER" id="PTHR30566">
    <property type="entry name" value="YNAI-RELATED MECHANOSENSITIVE ION CHANNEL"/>
    <property type="match status" value="1"/>
</dbReference>
<proteinExistence type="predicted"/>
<dbReference type="OrthoDB" id="9809206at2"/>
<evidence type="ECO:0000256" key="3">
    <source>
        <dbReference type="ARBA" id="ARBA00022989"/>
    </source>
</evidence>
<evidence type="ECO:0000313" key="7">
    <source>
        <dbReference type="EMBL" id="PZE18106.1"/>
    </source>
</evidence>
<keyword evidence="4 5" id="KW-0472">Membrane</keyword>
<evidence type="ECO:0000256" key="5">
    <source>
        <dbReference type="SAM" id="Phobius"/>
    </source>
</evidence>
<dbReference type="GO" id="GO:0016020">
    <property type="term" value="C:membrane"/>
    <property type="evidence" value="ECO:0007669"/>
    <property type="project" value="UniProtKB-SubCell"/>
</dbReference>
<dbReference type="PANTHER" id="PTHR30566:SF5">
    <property type="entry name" value="MECHANOSENSITIVE ION CHANNEL PROTEIN 1, MITOCHONDRIAL-RELATED"/>
    <property type="match status" value="1"/>
</dbReference>
<evidence type="ECO:0000256" key="2">
    <source>
        <dbReference type="ARBA" id="ARBA00022692"/>
    </source>
</evidence>
<sequence length="298" mass="34388">MKKLEAFFSPYLKTETFNKLFFFLLAALLVFIVLYFLKRTITRKVEDSNKKYKIKKVANYLSYLFLIVLALFVYRDKLGNVGIAVGLAGAGIAFSLSEVITSFAGWISILFTNQVKVGNRVKIGDLKGDIIDIQILKTTIMEVGDWVKGDLYNGRITHLSNSFIFKLPIQNYSADYPFLWDEIEIPLRTQSDFVLAKKVFTAVTEEICGTYAQDSKEVWHEMQNKFRIENAQVEPMVTMTFDENCITFTIRYVVDYTKRRSTRDLLFTRLLEEINKQEGLLMIATNTMEVTNVTTQKK</sequence>
<dbReference type="RefSeq" id="WP_111062259.1">
    <property type="nucleotide sequence ID" value="NZ_JBHUCU010000002.1"/>
</dbReference>
<comment type="caution">
    <text evidence="7">The sequence shown here is derived from an EMBL/GenBank/DDBJ whole genome shotgun (WGS) entry which is preliminary data.</text>
</comment>
<dbReference type="Pfam" id="PF00924">
    <property type="entry name" value="MS_channel_2nd"/>
    <property type="match status" value="1"/>
</dbReference>
<dbReference type="InterPro" id="IPR006685">
    <property type="entry name" value="MscS_channel_2nd"/>
</dbReference>
<feature type="transmembrane region" description="Helical" evidence="5">
    <location>
        <begin position="81"/>
        <end position="112"/>
    </location>
</feature>
<keyword evidence="3 5" id="KW-1133">Transmembrane helix</keyword>
<evidence type="ECO:0000259" key="6">
    <source>
        <dbReference type="Pfam" id="PF00924"/>
    </source>
</evidence>